<evidence type="ECO:0000256" key="1">
    <source>
        <dbReference type="SAM" id="SignalP"/>
    </source>
</evidence>
<dbReference type="EMBL" id="CP001769">
    <property type="protein sequence ID" value="ADB38205.1"/>
    <property type="molecule type" value="Genomic_DNA"/>
</dbReference>
<dbReference type="AlphaFoldDB" id="D2QDS5"/>
<keyword evidence="1" id="KW-0732">Signal</keyword>
<dbReference type="HOGENOM" id="CLU_099043_0_0_10"/>
<protein>
    <recommendedName>
        <fullName evidence="2">Cyclophilin-like domain-containing protein</fullName>
    </recommendedName>
</protein>
<evidence type="ECO:0000313" key="3">
    <source>
        <dbReference type="EMBL" id="ADB38205.1"/>
    </source>
</evidence>
<dbReference type="InterPro" id="IPR029000">
    <property type="entry name" value="Cyclophilin-like_dom_sf"/>
</dbReference>
<feature type="signal peptide" evidence="1">
    <location>
        <begin position="1"/>
        <end position="41"/>
    </location>
</feature>
<dbReference type="KEGG" id="sli:Slin_2181"/>
<dbReference type="STRING" id="504472.Slin_2181"/>
<evidence type="ECO:0000313" key="4">
    <source>
        <dbReference type="Proteomes" id="UP000002028"/>
    </source>
</evidence>
<dbReference type="Proteomes" id="UP000002028">
    <property type="component" value="Chromosome"/>
</dbReference>
<dbReference type="Gene3D" id="2.40.100.20">
    <property type="match status" value="1"/>
</dbReference>
<gene>
    <name evidence="3" type="ordered locus">Slin_2181</name>
</gene>
<feature type="chain" id="PRO_5003033664" description="Cyclophilin-like domain-containing protein" evidence="1">
    <location>
        <begin position="42"/>
        <end position="184"/>
    </location>
</feature>
<keyword evidence="4" id="KW-1185">Reference proteome</keyword>
<organism evidence="3 4">
    <name type="scientific">Spirosoma linguale (strain ATCC 33905 / DSM 74 / LMG 10896 / Claus 1)</name>
    <dbReference type="NCBI Taxonomy" id="504472"/>
    <lineage>
        <taxon>Bacteria</taxon>
        <taxon>Pseudomonadati</taxon>
        <taxon>Bacteroidota</taxon>
        <taxon>Cytophagia</taxon>
        <taxon>Cytophagales</taxon>
        <taxon>Cytophagaceae</taxon>
        <taxon>Spirosoma</taxon>
    </lineage>
</organism>
<dbReference type="InterPro" id="IPR041183">
    <property type="entry name" value="Cyclophilin-like"/>
</dbReference>
<feature type="domain" description="Cyclophilin-like" evidence="2">
    <location>
        <begin position="74"/>
        <end position="182"/>
    </location>
</feature>
<evidence type="ECO:0000259" key="2">
    <source>
        <dbReference type="Pfam" id="PF18050"/>
    </source>
</evidence>
<accession>D2QDS5</accession>
<dbReference type="Pfam" id="PF18050">
    <property type="entry name" value="Cyclophil_like2"/>
    <property type="match status" value="1"/>
</dbReference>
<proteinExistence type="predicted"/>
<dbReference type="SUPFAM" id="SSF50891">
    <property type="entry name" value="Cyclophilin-like"/>
    <property type="match status" value="1"/>
</dbReference>
<name>D2QDS5_SPILD</name>
<dbReference type="eggNOG" id="COG4925">
    <property type="taxonomic scope" value="Bacteria"/>
</dbReference>
<reference evidence="3 4" key="1">
    <citation type="journal article" date="2010" name="Stand. Genomic Sci.">
        <title>Complete genome sequence of Spirosoma linguale type strain (1).</title>
        <authorList>
            <person name="Lail K."/>
            <person name="Sikorski J."/>
            <person name="Saunders E."/>
            <person name="Lapidus A."/>
            <person name="Glavina Del Rio T."/>
            <person name="Copeland A."/>
            <person name="Tice H."/>
            <person name="Cheng J.-F."/>
            <person name="Lucas S."/>
            <person name="Nolan M."/>
            <person name="Bruce D."/>
            <person name="Goodwin L."/>
            <person name="Pitluck S."/>
            <person name="Ivanova N."/>
            <person name="Mavromatis K."/>
            <person name="Ovchinnikova G."/>
            <person name="Pati A."/>
            <person name="Chen A."/>
            <person name="Palaniappan K."/>
            <person name="Land M."/>
            <person name="Hauser L."/>
            <person name="Chang Y.-J."/>
            <person name="Jeffries C.D."/>
            <person name="Chain P."/>
            <person name="Brettin T."/>
            <person name="Detter J.C."/>
            <person name="Schuetze A."/>
            <person name="Rohde M."/>
            <person name="Tindall B.J."/>
            <person name="Goeker M."/>
            <person name="Bristow J."/>
            <person name="Eisen J.A."/>
            <person name="Markowitz V."/>
            <person name="Hugenholtz P."/>
            <person name="Kyrpides N.C."/>
            <person name="Klenk H.-P."/>
            <person name="Chen F."/>
        </authorList>
    </citation>
    <scope>NUCLEOTIDE SEQUENCE [LARGE SCALE GENOMIC DNA]</scope>
    <source>
        <strain evidence="4">ATCC 33905 / DSM 74 / LMG 10896 / Claus 1</strain>
    </source>
</reference>
<sequence length="184" mass="19824">MKLPGDLTARLGNFILANAMKQTQMLLLPLLLGFLSTLACTTDDPMNLENPIPPAGNTAATNPGNPNRSNRLRIRIGTDTFTATLLDNPSVEAFKARLPLTIVMKELNGNEKFVDLPTSLPTSASNPGAIQAGDLMLYGSSTLVLFYETFQTSYRYTKLGRIENSTGLAAALGTAKITVTFELE</sequence>